<accession>A0A8H7SVS6</accession>
<name>A0A8H7SVS6_9FUNG</name>
<reference evidence="5" key="1">
    <citation type="submission" date="2021-01" db="EMBL/GenBank/DDBJ databases">
        <title>Metabolic potential, ecology and presence of endohyphal bacteria is reflected in genomic diversity of Mucoromycotina.</title>
        <authorList>
            <person name="Muszewska A."/>
            <person name="Okrasinska A."/>
            <person name="Steczkiewicz K."/>
            <person name="Drgas O."/>
            <person name="Orlowska M."/>
            <person name="Perlinska-Lenart U."/>
            <person name="Aleksandrzak-Piekarczyk T."/>
            <person name="Szatraj K."/>
            <person name="Zielenkiewicz U."/>
            <person name="Pilsyk S."/>
            <person name="Malc E."/>
            <person name="Mieczkowski P."/>
            <person name="Kruszewska J.S."/>
            <person name="Biernat P."/>
            <person name="Pawlowska J."/>
        </authorList>
    </citation>
    <scope>NUCLEOTIDE SEQUENCE</scope>
    <source>
        <strain evidence="5">WA0000018081</strain>
    </source>
</reference>
<evidence type="ECO:0000313" key="6">
    <source>
        <dbReference type="Proteomes" id="UP000613177"/>
    </source>
</evidence>
<comment type="similarity">
    <text evidence="1">Belongs to the 'GDXG' lipolytic enzyme family.</text>
</comment>
<evidence type="ECO:0000256" key="2">
    <source>
        <dbReference type="ARBA" id="ARBA00022801"/>
    </source>
</evidence>
<proteinExistence type="inferred from homology"/>
<dbReference type="InterPro" id="IPR033140">
    <property type="entry name" value="Lipase_GDXG_put_SER_AS"/>
</dbReference>
<dbReference type="PANTHER" id="PTHR48081:SF8">
    <property type="entry name" value="ALPHA_BETA HYDROLASE FOLD-3 DOMAIN-CONTAINING PROTEIN-RELATED"/>
    <property type="match status" value="1"/>
</dbReference>
<evidence type="ECO:0000256" key="1">
    <source>
        <dbReference type="ARBA" id="ARBA00010515"/>
    </source>
</evidence>
<dbReference type="Pfam" id="PF07859">
    <property type="entry name" value="Abhydrolase_3"/>
    <property type="match status" value="1"/>
</dbReference>
<dbReference type="PROSITE" id="PS01174">
    <property type="entry name" value="LIPASE_GDXG_SER"/>
    <property type="match status" value="1"/>
</dbReference>
<keyword evidence="6" id="KW-1185">Reference proteome</keyword>
<dbReference type="EMBL" id="JAEPRE010000001">
    <property type="protein sequence ID" value="KAG2237974.1"/>
    <property type="molecule type" value="Genomic_DNA"/>
</dbReference>
<dbReference type="InterPro" id="IPR050300">
    <property type="entry name" value="GDXG_lipolytic_enzyme"/>
</dbReference>
<dbReference type="GO" id="GO:0016787">
    <property type="term" value="F:hydrolase activity"/>
    <property type="evidence" value="ECO:0007669"/>
    <property type="project" value="UniProtKB-KW"/>
</dbReference>
<dbReference type="Proteomes" id="UP000613177">
    <property type="component" value="Unassembled WGS sequence"/>
</dbReference>
<dbReference type="PANTHER" id="PTHR48081">
    <property type="entry name" value="AB HYDROLASE SUPERFAMILY PROTEIN C4A8.06C"/>
    <property type="match status" value="1"/>
</dbReference>
<feature type="domain" description="Alpha/beta hydrolase fold-3" evidence="4">
    <location>
        <begin position="91"/>
        <end position="312"/>
    </location>
</feature>
<sequence>MEFFRKLVRSFIPPSISVFVIQTIISLPPKLSRYLIASFTSPTKPQMKWVTLIEKDTWKGAWIGPSMSECTGRPAELSKRIKKADLIIYKVHGGAFRVGHSLMYMEVFIDWIELLKKKYNINALILSVDYSLAPESQYPVPVLECVGAYKYLVNTLKVPGSKIILSGDSAGGALCLETLIRIYAPDMLKDILAPRTNFSVELPAGILLVSPLVSADTNSWLWEFKEDLITPALAKNVLKEYLNLPEADPAELHLLKLTRIESGYHRFAPKNVLCYVGEREVMRDVILKLTECARSDGTTQVEVRQENYEHNWYFIRELVAHHQNHVLQQCDEQFVDFAANCLNQESDNLVKVVETLEVKDSLNLSSLKSRAKKAVKAVQVIS</sequence>
<dbReference type="InterPro" id="IPR013094">
    <property type="entry name" value="AB_hydrolase_3"/>
</dbReference>
<dbReference type="SUPFAM" id="SSF53474">
    <property type="entry name" value="alpha/beta-Hydrolases"/>
    <property type="match status" value="1"/>
</dbReference>
<protein>
    <recommendedName>
        <fullName evidence="4">Alpha/beta hydrolase fold-3 domain-containing protein</fullName>
    </recommendedName>
</protein>
<evidence type="ECO:0000256" key="3">
    <source>
        <dbReference type="PROSITE-ProRule" id="PRU10038"/>
    </source>
</evidence>
<gene>
    <name evidence="5" type="ORF">INT48_002536</name>
</gene>
<dbReference type="AlphaFoldDB" id="A0A8H7SVS6"/>
<keyword evidence="2" id="KW-0378">Hydrolase</keyword>
<dbReference type="InterPro" id="IPR029058">
    <property type="entry name" value="AB_hydrolase_fold"/>
</dbReference>
<organism evidence="5 6">
    <name type="scientific">Thamnidium elegans</name>
    <dbReference type="NCBI Taxonomy" id="101142"/>
    <lineage>
        <taxon>Eukaryota</taxon>
        <taxon>Fungi</taxon>
        <taxon>Fungi incertae sedis</taxon>
        <taxon>Mucoromycota</taxon>
        <taxon>Mucoromycotina</taxon>
        <taxon>Mucoromycetes</taxon>
        <taxon>Mucorales</taxon>
        <taxon>Mucorineae</taxon>
        <taxon>Mucoraceae</taxon>
        <taxon>Thamnidium</taxon>
    </lineage>
</organism>
<feature type="active site" evidence="3">
    <location>
        <position position="169"/>
    </location>
</feature>
<dbReference type="Gene3D" id="3.40.50.1820">
    <property type="entry name" value="alpha/beta hydrolase"/>
    <property type="match status" value="1"/>
</dbReference>
<comment type="caution">
    <text evidence="5">The sequence shown here is derived from an EMBL/GenBank/DDBJ whole genome shotgun (WGS) entry which is preliminary data.</text>
</comment>
<evidence type="ECO:0000259" key="4">
    <source>
        <dbReference type="Pfam" id="PF07859"/>
    </source>
</evidence>
<evidence type="ECO:0000313" key="5">
    <source>
        <dbReference type="EMBL" id="KAG2237974.1"/>
    </source>
</evidence>